<evidence type="ECO:0000313" key="4">
    <source>
        <dbReference type="Proteomes" id="UP000887226"/>
    </source>
</evidence>
<proteinExistence type="predicted"/>
<keyword evidence="4" id="KW-1185">Reference proteome</keyword>
<feature type="compositionally biased region" description="Polar residues" evidence="1">
    <location>
        <begin position="287"/>
        <end position="304"/>
    </location>
</feature>
<dbReference type="EMBL" id="MU254212">
    <property type="protein sequence ID" value="KAG9241438.1"/>
    <property type="molecule type" value="Genomic_DNA"/>
</dbReference>
<feature type="transmembrane region" description="Helical" evidence="2">
    <location>
        <begin position="109"/>
        <end position="131"/>
    </location>
</feature>
<accession>A0A9P8CBY9</accession>
<reference evidence="3" key="1">
    <citation type="journal article" date="2021" name="IMA Fungus">
        <title>Genomic characterization of three marine fungi, including Emericellopsis atlantica sp. nov. with signatures of a generalist lifestyle and marine biomass degradation.</title>
        <authorList>
            <person name="Hagestad O.C."/>
            <person name="Hou L."/>
            <person name="Andersen J.H."/>
            <person name="Hansen E.H."/>
            <person name="Altermark B."/>
            <person name="Li C."/>
            <person name="Kuhnert E."/>
            <person name="Cox R.J."/>
            <person name="Crous P.W."/>
            <person name="Spatafora J.W."/>
            <person name="Lail K."/>
            <person name="Amirebrahimi M."/>
            <person name="Lipzen A."/>
            <person name="Pangilinan J."/>
            <person name="Andreopoulos W."/>
            <person name="Hayes R.D."/>
            <person name="Ng V."/>
            <person name="Grigoriev I.V."/>
            <person name="Jackson S.A."/>
            <person name="Sutton T.D.S."/>
            <person name="Dobson A.D.W."/>
            <person name="Rama T."/>
        </authorList>
    </citation>
    <scope>NUCLEOTIDE SEQUENCE</scope>
    <source>
        <strain evidence="3">TRa3180A</strain>
    </source>
</reference>
<evidence type="ECO:0000256" key="1">
    <source>
        <dbReference type="SAM" id="MobiDB-lite"/>
    </source>
</evidence>
<name>A0A9P8CBY9_9HELO</name>
<keyword evidence="2" id="KW-0812">Transmembrane</keyword>
<feature type="compositionally biased region" description="Basic and acidic residues" evidence="1">
    <location>
        <begin position="259"/>
        <end position="268"/>
    </location>
</feature>
<feature type="region of interest" description="Disordered" evidence="1">
    <location>
        <begin position="236"/>
        <end position="328"/>
    </location>
</feature>
<protein>
    <submittedName>
        <fullName evidence="3">Uncharacterized protein</fullName>
    </submittedName>
</protein>
<evidence type="ECO:0000313" key="3">
    <source>
        <dbReference type="EMBL" id="KAG9241438.1"/>
    </source>
</evidence>
<evidence type="ECO:0000256" key="2">
    <source>
        <dbReference type="SAM" id="Phobius"/>
    </source>
</evidence>
<keyword evidence="2" id="KW-1133">Transmembrane helix</keyword>
<dbReference type="AlphaFoldDB" id="A0A9P8CBY9"/>
<dbReference type="InterPro" id="IPR051009">
    <property type="entry name" value="PRM"/>
</dbReference>
<dbReference type="GO" id="GO:0000324">
    <property type="term" value="C:fungal-type vacuole"/>
    <property type="evidence" value="ECO:0007669"/>
    <property type="project" value="TreeGrafter"/>
</dbReference>
<gene>
    <name evidence="3" type="ORF">BJ878DRAFT_536528</name>
</gene>
<comment type="caution">
    <text evidence="3">The sequence shown here is derived from an EMBL/GenBank/DDBJ whole genome shotgun (WGS) entry which is preliminary data.</text>
</comment>
<dbReference type="PANTHER" id="PTHR36089">
    <property type="entry name" value="CHITIN SYNTHASE 3 COMPLEX PROTEIN CSI2-RELATED"/>
    <property type="match status" value="1"/>
</dbReference>
<dbReference type="Proteomes" id="UP000887226">
    <property type="component" value="Unassembled WGS sequence"/>
</dbReference>
<organism evidence="3 4">
    <name type="scientific">Calycina marina</name>
    <dbReference type="NCBI Taxonomy" id="1763456"/>
    <lineage>
        <taxon>Eukaryota</taxon>
        <taxon>Fungi</taxon>
        <taxon>Dikarya</taxon>
        <taxon>Ascomycota</taxon>
        <taxon>Pezizomycotina</taxon>
        <taxon>Leotiomycetes</taxon>
        <taxon>Helotiales</taxon>
        <taxon>Pezizellaceae</taxon>
        <taxon>Calycina</taxon>
    </lineage>
</organism>
<sequence>MDTSAFSISSQAASKSSAAVAATKTTTSDDDASVTVTSGVASTESEINVTGSGSEASSVARITGASTGDSSLLTNLPTLSGAYVIVAPSVPPTSDAPFMQTSSLPEGTVFIVVGAILGFFAMSVLLWRMLVAWSLHRSVKRAAMQQSRAMEKPIFRSSAAPFYKYKDHESSSNLGPTGKKTTVKADKRASVAAPAISNASLFFSPTAGAAGAGSAGAGNRGSNYLPAGYYAAGASQAGNGQGQTHINNHNSISMSNMLPRDRYERTRSVEPSPPVSPDMRGHGHGGASSSTLNLNQPPGDQRTPSVFLDDLFDAETPPPPVPGHKERY</sequence>
<dbReference type="PANTHER" id="PTHR36089:SF1">
    <property type="entry name" value="CHITIN SYNTHASE 3 COMPLEX PROTEIN CSI2-RELATED"/>
    <property type="match status" value="1"/>
</dbReference>
<keyword evidence="2" id="KW-0472">Membrane</keyword>
<feature type="compositionally biased region" description="Low complexity" evidence="1">
    <location>
        <begin position="236"/>
        <end position="257"/>
    </location>
</feature>
<dbReference type="OrthoDB" id="4065319at2759"/>